<dbReference type="Gene3D" id="1.20.144.10">
    <property type="entry name" value="Phosphatidic acid phosphatase type 2/haloperoxidase"/>
    <property type="match status" value="1"/>
</dbReference>
<feature type="domain" description="Phosphatidic acid phosphatase type 2/haloperoxidase" evidence="8">
    <location>
        <begin position="62"/>
        <end position="175"/>
    </location>
</feature>
<gene>
    <name evidence="9" type="ORF">A2519_01530</name>
</gene>
<evidence type="ECO:0000256" key="7">
    <source>
        <dbReference type="SAM" id="Phobius"/>
    </source>
</evidence>
<feature type="transmembrane region" description="Helical" evidence="7">
    <location>
        <begin position="136"/>
        <end position="154"/>
    </location>
</feature>
<dbReference type="AlphaFoldDB" id="A0A1F7FLI5"/>
<dbReference type="PANTHER" id="PTHR14969:SF62">
    <property type="entry name" value="DECAPRENYLPHOSPHORYL-5-PHOSPHORIBOSE PHOSPHATASE RV3807C-RELATED"/>
    <property type="match status" value="1"/>
</dbReference>
<dbReference type="PANTHER" id="PTHR14969">
    <property type="entry name" value="SPHINGOSINE-1-PHOSPHATE PHOSPHOHYDROLASE"/>
    <property type="match status" value="1"/>
</dbReference>
<feature type="transmembrane region" description="Helical" evidence="7">
    <location>
        <begin position="37"/>
        <end position="53"/>
    </location>
</feature>
<keyword evidence="4" id="KW-0378">Hydrolase</keyword>
<dbReference type="GO" id="GO:0005886">
    <property type="term" value="C:plasma membrane"/>
    <property type="evidence" value="ECO:0007669"/>
    <property type="project" value="UniProtKB-SubCell"/>
</dbReference>
<reference evidence="9 10" key="1">
    <citation type="journal article" date="2016" name="Nat. Commun.">
        <title>Thousands of microbial genomes shed light on interconnected biogeochemical processes in an aquifer system.</title>
        <authorList>
            <person name="Anantharaman K."/>
            <person name="Brown C.T."/>
            <person name="Hug L.A."/>
            <person name="Sharon I."/>
            <person name="Castelle C.J."/>
            <person name="Probst A.J."/>
            <person name="Thomas B.C."/>
            <person name="Singh A."/>
            <person name="Wilkins M.J."/>
            <person name="Karaoz U."/>
            <person name="Brodie E.L."/>
            <person name="Williams K.H."/>
            <person name="Hubbard S.S."/>
            <person name="Banfield J.F."/>
        </authorList>
    </citation>
    <scope>NUCLEOTIDE SEQUENCE [LARGE SCALE GENOMIC DNA]</scope>
</reference>
<feature type="transmembrane region" description="Helical" evidence="7">
    <location>
        <begin position="110"/>
        <end position="129"/>
    </location>
</feature>
<dbReference type="Proteomes" id="UP000179243">
    <property type="component" value="Unassembled WGS sequence"/>
</dbReference>
<keyword evidence="5 7" id="KW-1133">Transmembrane helix</keyword>
<feature type="transmembrane region" description="Helical" evidence="7">
    <location>
        <begin position="160"/>
        <end position="182"/>
    </location>
</feature>
<evidence type="ECO:0000259" key="8">
    <source>
        <dbReference type="SMART" id="SM00014"/>
    </source>
</evidence>
<name>A0A1F7FLI5_UNCRA</name>
<keyword evidence="2" id="KW-1003">Cell membrane</keyword>
<keyword evidence="6 7" id="KW-0472">Membrane</keyword>
<evidence type="ECO:0000256" key="5">
    <source>
        <dbReference type="ARBA" id="ARBA00022989"/>
    </source>
</evidence>
<dbReference type="SMART" id="SM00014">
    <property type="entry name" value="acidPPc"/>
    <property type="match status" value="1"/>
</dbReference>
<feature type="transmembrane region" description="Helical" evidence="7">
    <location>
        <begin position="60"/>
        <end position="81"/>
    </location>
</feature>
<evidence type="ECO:0000313" key="10">
    <source>
        <dbReference type="Proteomes" id="UP000179243"/>
    </source>
</evidence>
<accession>A0A1F7FLI5</accession>
<dbReference type="Pfam" id="PF01569">
    <property type="entry name" value="PAP2"/>
    <property type="match status" value="1"/>
</dbReference>
<protein>
    <recommendedName>
        <fullName evidence="8">Phosphatidic acid phosphatase type 2/haloperoxidase domain-containing protein</fullName>
    </recommendedName>
</protein>
<evidence type="ECO:0000256" key="3">
    <source>
        <dbReference type="ARBA" id="ARBA00022692"/>
    </source>
</evidence>
<dbReference type="SUPFAM" id="SSF48317">
    <property type="entry name" value="Acid phosphatase/Vanadium-dependent haloperoxidase"/>
    <property type="match status" value="1"/>
</dbReference>
<comment type="subcellular location">
    <subcellularLocation>
        <location evidence="1">Cell membrane</location>
        <topology evidence="1">Multi-pass membrane protein</topology>
    </subcellularLocation>
</comment>
<dbReference type="InterPro" id="IPR036938">
    <property type="entry name" value="PAP2/HPO_sf"/>
</dbReference>
<dbReference type="GO" id="GO:0016787">
    <property type="term" value="F:hydrolase activity"/>
    <property type="evidence" value="ECO:0007669"/>
    <property type="project" value="UniProtKB-KW"/>
</dbReference>
<dbReference type="InterPro" id="IPR000326">
    <property type="entry name" value="PAP2/HPO"/>
</dbReference>
<comment type="caution">
    <text evidence="9">The sequence shown here is derived from an EMBL/GenBank/DDBJ whole genome shotgun (WGS) entry which is preliminary data.</text>
</comment>
<evidence type="ECO:0000256" key="4">
    <source>
        <dbReference type="ARBA" id="ARBA00022801"/>
    </source>
</evidence>
<evidence type="ECO:0000256" key="6">
    <source>
        <dbReference type="ARBA" id="ARBA00023136"/>
    </source>
</evidence>
<proteinExistence type="predicted"/>
<evidence type="ECO:0000256" key="1">
    <source>
        <dbReference type="ARBA" id="ARBA00004651"/>
    </source>
</evidence>
<evidence type="ECO:0000313" key="9">
    <source>
        <dbReference type="EMBL" id="OGK07569.1"/>
    </source>
</evidence>
<dbReference type="EMBL" id="MFYX01000003">
    <property type="protein sequence ID" value="OGK07569.1"/>
    <property type="molecule type" value="Genomic_DNA"/>
</dbReference>
<sequence>MTFLAHLANLDRALFLALNRDIANPIFDACFPIITNGRYWIAPVLVALFFFLRKEKKKGLWVIAAALVLIAISDPLCVRVLKPFFKRLRPCDPAALVEGGRFLIGTYRSYSFPSAHAFNIFAQAVFFSSLYTKYRVYFSFLAALVSFSRIYTGVHYPGDVAAGALAGAILGLVFFKAVNYAATRYGEKKESSA</sequence>
<organism evidence="9 10">
    <name type="scientific">Candidatus Raymondbacteria bacterium RIFOXYD12_FULL_49_13</name>
    <dbReference type="NCBI Taxonomy" id="1817890"/>
    <lineage>
        <taxon>Bacteria</taxon>
        <taxon>Raymondiibacteriota</taxon>
    </lineage>
</organism>
<keyword evidence="3 7" id="KW-0812">Transmembrane</keyword>
<evidence type="ECO:0000256" key="2">
    <source>
        <dbReference type="ARBA" id="ARBA00022475"/>
    </source>
</evidence>